<feature type="transmembrane region" description="Helical" evidence="10">
    <location>
        <begin position="28"/>
        <end position="50"/>
    </location>
</feature>
<comment type="caution">
    <text evidence="11">The sequence shown here is derived from an EMBL/GenBank/DDBJ whole genome shotgun (WGS) entry which is preliminary data.</text>
</comment>
<dbReference type="EMBL" id="BARV01024665">
    <property type="protein sequence ID" value="GAI35738.1"/>
    <property type="molecule type" value="Genomic_DNA"/>
</dbReference>
<keyword evidence="5 10" id="KW-1133">Transmembrane helix</keyword>
<keyword evidence="3" id="KW-0808">Transferase</keyword>
<dbReference type="GO" id="GO:0008654">
    <property type="term" value="P:phospholipid biosynthetic process"/>
    <property type="evidence" value="ECO:0007669"/>
    <property type="project" value="UniProtKB-KW"/>
</dbReference>
<keyword evidence="8" id="KW-0594">Phospholipid biosynthesis</keyword>
<evidence type="ECO:0000256" key="6">
    <source>
        <dbReference type="ARBA" id="ARBA00023098"/>
    </source>
</evidence>
<feature type="transmembrane region" description="Helical" evidence="10">
    <location>
        <begin position="62"/>
        <end position="82"/>
    </location>
</feature>
<keyword evidence="6" id="KW-0443">Lipid metabolism</keyword>
<dbReference type="Pfam" id="PF02660">
    <property type="entry name" value="G3P_acyltransf"/>
    <property type="match status" value="1"/>
</dbReference>
<dbReference type="InterPro" id="IPR003811">
    <property type="entry name" value="G3P_acylTferase_PlsY"/>
</dbReference>
<evidence type="ECO:0000256" key="9">
    <source>
        <dbReference type="ARBA" id="ARBA00023264"/>
    </source>
</evidence>
<organism evidence="11">
    <name type="scientific">marine sediment metagenome</name>
    <dbReference type="NCBI Taxonomy" id="412755"/>
    <lineage>
        <taxon>unclassified sequences</taxon>
        <taxon>metagenomes</taxon>
        <taxon>ecological metagenomes</taxon>
    </lineage>
</organism>
<evidence type="ECO:0000313" key="11">
    <source>
        <dbReference type="EMBL" id="GAI35738.1"/>
    </source>
</evidence>
<accession>X1MWS5</accession>
<keyword evidence="7 10" id="KW-0472">Membrane</keyword>
<evidence type="ECO:0000256" key="1">
    <source>
        <dbReference type="ARBA" id="ARBA00022475"/>
    </source>
</evidence>
<evidence type="ECO:0000256" key="5">
    <source>
        <dbReference type="ARBA" id="ARBA00022989"/>
    </source>
</evidence>
<keyword evidence="1" id="KW-1003">Cell membrane</keyword>
<evidence type="ECO:0000256" key="8">
    <source>
        <dbReference type="ARBA" id="ARBA00023209"/>
    </source>
</evidence>
<proteinExistence type="predicted"/>
<keyword evidence="9" id="KW-1208">Phospholipid metabolism</keyword>
<keyword evidence="2" id="KW-0444">Lipid biosynthesis</keyword>
<dbReference type="GO" id="GO:0043772">
    <property type="term" value="F:acyl-phosphate glycerol-3-phosphate acyltransferase activity"/>
    <property type="evidence" value="ECO:0007669"/>
    <property type="project" value="InterPro"/>
</dbReference>
<dbReference type="GO" id="GO:0005886">
    <property type="term" value="C:plasma membrane"/>
    <property type="evidence" value="ECO:0007669"/>
    <property type="project" value="InterPro"/>
</dbReference>
<evidence type="ECO:0000256" key="4">
    <source>
        <dbReference type="ARBA" id="ARBA00022692"/>
    </source>
</evidence>
<reference evidence="11" key="1">
    <citation type="journal article" date="2014" name="Front. Microbiol.">
        <title>High frequency of phylogenetically diverse reductive dehalogenase-homologous genes in deep subseafloor sedimentary metagenomes.</title>
        <authorList>
            <person name="Kawai M."/>
            <person name="Futagami T."/>
            <person name="Toyoda A."/>
            <person name="Takaki Y."/>
            <person name="Nishi S."/>
            <person name="Hori S."/>
            <person name="Arai W."/>
            <person name="Tsubouchi T."/>
            <person name="Morono Y."/>
            <person name="Uchiyama I."/>
            <person name="Ito T."/>
            <person name="Fujiyama A."/>
            <person name="Inagaki F."/>
            <person name="Takami H."/>
        </authorList>
    </citation>
    <scope>NUCLEOTIDE SEQUENCE</scope>
    <source>
        <strain evidence="11">Expedition CK06-06</strain>
    </source>
</reference>
<name>X1MWS5_9ZZZZ</name>
<evidence type="ECO:0000256" key="7">
    <source>
        <dbReference type="ARBA" id="ARBA00023136"/>
    </source>
</evidence>
<sequence length="132" mass="13882">MAAVIGHDWSLYIGLGGGVGLSSLFGMLLWQAPLATVAVGGGFVGLWLALRKLLHHEARSTIIASLAVPALLVALGQPWPVIASGSLGTLVVIAKSSGDWHRTYEASEGVLHQLGLRSKAGQERDQLPRARI</sequence>
<protein>
    <submittedName>
        <fullName evidence="11">Uncharacterized protein</fullName>
    </submittedName>
</protein>
<evidence type="ECO:0000256" key="10">
    <source>
        <dbReference type="SAM" id="Phobius"/>
    </source>
</evidence>
<evidence type="ECO:0000256" key="3">
    <source>
        <dbReference type="ARBA" id="ARBA00022679"/>
    </source>
</evidence>
<evidence type="ECO:0000256" key="2">
    <source>
        <dbReference type="ARBA" id="ARBA00022516"/>
    </source>
</evidence>
<dbReference type="AlphaFoldDB" id="X1MWS5"/>
<gene>
    <name evidence="11" type="ORF">S06H3_40221</name>
</gene>
<keyword evidence="4 10" id="KW-0812">Transmembrane</keyword>